<keyword evidence="1" id="KW-0175">Coiled coil</keyword>
<name>A0A238XL02_9PROT</name>
<keyword evidence="3" id="KW-1185">Reference proteome</keyword>
<dbReference type="Proteomes" id="UP000198305">
    <property type="component" value="Unassembled WGS sequence"/>
</dbReference>
<evidence type="ECO:0000313" key="2">
    <source>
        <dbReference type="EMBL" id="SNR59675.1"/>
    </source>
</evidence>
<organism evidence="2 3">
    <name type="scientific">Methylobacillus rhizosphaerae</name>
    <dbReference type="NCBI Taxonomy" id="551994"/>
    <lineage>
        <taxon>Bacteria</taxon>
        <taxon>Pseudomonadati</taxon>
        <taxon>Pseudomonadota</taxon>
        <taxon>Betaproteobacteria</taxon>
        <taxon>Nitrosomonadales</taxon>
        <taxon>Methylophilaceae</taxon>
        <taxon>Methylobacillus</taxon>
    </lineage>
</organism>
<dbReference type="RefSeq" id="WP_089374200.1">
    <property type="nucleotide sequence ID" value="NZ_FZOA01000001.1"/>
</dbReference>
<feature type="coiled-coil region" evidence="1">
    <location>
        <begin position="85"/>
        <end position="180"/>
    </location>
</feature>
<feature type="coiled-coil region" evidence="1">
    <location>
        <begin position="12"/>
        <end position="46"/>
    </location>
</feature>
<proteinExistence type="predicted"/>
<sequence>MKNNNSFHTSSIKNLKAENKALRLQLLQEQEKIKILIQKIQTEKNDRIEHKNTLPSSRLDQYQPQVNIQLLQDSIQPVPEFIVDNKNILSQLHKTQEELESQQLNNQNQQKNLKNWRIENQALLLQLQKTQEQLEYQHLNNPSQTVSKLTTDNKDLILQLNKIQEELRHYSDQISLIEIEQDENVVHEKNLLLSQLYKAQEELEDQHATVKNLNTGNQSLFLQLQKTQEQLEYQYLSSHNQTVSKLTADNKDLILQLNQIQEKIQTQYLVDENHTAIPQNFGKEEYLLSLLEQTQSELKETQLELLRLERKQNFSDLSINNLSSGDELYKSLAEIQRLQAIVATQATIHQLEIRSSLQAQLGSILIKGIDSPKGWLSTPGQLLNLWRNYKNKQPPAKLGGKNFDKIIQAYEQNGFPEVENLLQGIVTPAIIGNAYTALARHLITQGNKTQATDAARRAYNADPQSYRLKWLAFRLHESNAILEAEAMLDVLPKGTSFSESESRQASQIRYTAFRIRLNNARKNH</sequence>
<dbReference type="AlphaFoldDB" id="A0A238XL02"/>
<dbReference type="EMBL" id="FZOA01000001">
    <property type="protein sequence ID" value="SNR59675.1"/>
    <property type="molecule type" value="Genomic_DNA"/>
</dbReference>
<evidence type="ECO:0000313" key="3">
    <source>
        <dbReference type="Proteomes" id="UP000198305"/>
    </source>
</evidence>
<gene>
    <name evidence="2" type="ORF">SAMN05192560_0015</name>
</gene>
<dbReference type="OrthoDB" id="823440at2"/>
<accession>A0A238XL02</accession>
<reference evidence="3" key="1">
    <citation type="submission" date="2017-06" db="EMBL/GenBank/DDBJ databases">
        <authorList>
            <person name="Varghese N."/>
            <person name="Submissions S."/>
        </authorList>
    </citation>
    <scope>NUCLEOTIDE SEQUENCE [LARGE SCALE GENOMIC DNA]</scope>
    <source>
        <strain evidence="3">Ca-68</strain>
    </source>
</reference>
<protein>
    <submittedName>
        <fullName evidence="2">Uncharacterized protein</fullName>
    </submittedName>
</protein>
<evidence type="ECO:0000256" key="1">
    <source>
        <dbReference type="SAM" id="Coils"/>
    </source>
</evidence>